<evidence type="ECO:0000313" key="2">
    <source>
        <dbReference type="EMBL" id="GFU43366.1"/>
    </source>
</evidence>
<comment type="caution">
    <text evidence="1">The sequence shown here is derived from an EMBL/GenBank/DDBJ whole genome shotgun (WGS) entry which is preliminary data.</text>
</comment>
<dbReference type="EMBL" id="BMAW01000298">
    <property type="protein sequence ID" value="GFS68388.1"/>
    <property type="molecule type" value="Genomic_DNA"/>
</dbReference>
<evidence type="ECO:0000313" key="3">
    <source>
        <dbReference type="Proteomes" id="UP000887013"/>
    </source>
</evidence>
<protein>
    <submittedName>
        <fullName evidence="1">Uncharacterized protein</fullName>
    </submittedName>
</protein>
<reference evidence="1" key="1">
    <citation type="submission" date="2020-08" db="EMBL/GenBank/DDBJ databases">
        <title>Multicomponent nature underlies the extraordinary mechanical properties of spider dragline silk.</title>
        <authorList>
            <person name="Kono N."/>
            <person name="Nakamura H."/>
            <person name="Mori M."/>
            <person name="Yoshida Y."/>
            <person name="Ohtoshi R."/>
            <person name="Malay A.D."/>
            <person name="Moran D.A.P."/>
            <person name="Tomita M."/>
            <person name="Numata K."/>
            <person name="Arakawa K."/>
        </authorList>
    </citation>
    <scope>NUCLEOTIDE SEQUENCE</scope>
</reference>
<dbReference type="EMBL" id="BMAW01036278">
    <property type="protein sequence ID" value="GFU43366.1"/>
    <property type="molecule type" value="Genomic_DNA"/>
</dbReference>
<dbReference type="AlphaFoldDB" id="A0A8X6MMS7"/>
<dbReference type="Proteomes" id="UP000887013">
    <property type="component" value="Unassembled WGS sequence"/>
</dbReference>
<organism evidence="1 3">
    <name type="scientific">Nephila pilipes</name>
    <name type="common">Giant wood spider</name>
    <name type="synonym">Nephila maculata</name>
    <dbReference type="NCBI Taxonomy" id="299642"/>
    <lineage>
        <taxon>Eukaryota</taxon>
        <taxon>Metazoa</taxon>
        <taxon>Ecdysozoa</taxon>
        <taxon>Arthropoda</taxon>
        <taxon>Chelicerata</taxon>
        <taxon>Arachnida</taxon>
        <taxon>Araneae</taxon>
        <taxon>Araneomorphae</taxon>
        <taxon>Entelegynae</taxon>
        <taxon>Araneoidea</taxon>
        <taxon>Nephilidae</taxon>
        <taxon>Nephila</taxon>
    </lineage>
</organism>
<keyword evidence="3" id="KW-1185">Reference proteome</keyword>
<name>A0A8X6MMS7_NEPPI</name>
<accession>A0A8X6MMS7</accession>
<gene>
    <name evidence="1" type="ORF">NPIL_294441</name>
    <name evidence="2" type="ORF">NPIL_56611</name>
</gene>
<evidence type="ECO:0000313" key="1">
    <source>
        <dbReference type="EMBL" id="GFS68388.1"/>
    </source>
</evidence>
<sequence length="87" mass="10085">MKRLEEYIVLLSPDLMSVILRNTGVDDCFSQSPNRNEPWKKRDHKGYSSFQDEVGRRRAAGIEAFGFLPPAVYGRKYTSCKDRQKTK</sequence>
<proteinExistence type="predicted"/>